<accession>A0AAD1XLU9</accession>
<dbReference type="Pfam" id="PF25390">
    <property type="entry name" value="WD40_RLD"/>
    <property type="match status" value="1"/>
</dbReference>
<feature type="compositionally biased region" description="Polar residues" evidence="3">
    <location>
        <begin position="1"/>
        <end position="12"/>
    </location>
</feature>
<feature type="repeat" description="RCC1" evidence="2">
    <location>
        <begin position="192"/>
        <end position="253"/>
    </location>
</feature>
<feature type="compositionally biased region" description="Polar residues" evidence="3">
    <location>
        <begin position="902"/>
        <end position="912"/>
    </location>
</feature>
<keyword evidence="1" id="KW-0677">Repeat</keyword>
<evidence type="ECO:0000259" key="4">
    <source>
        <dbReference type="PROSITE" id="PS50097"/>
    </source>
</evidence>
<reference evidence="5" key="1">
    <citation type="submission" date="2023-07" db="EMBL/GenBank/DDBJ databases">
        <authorList>
            <consortium name="AG Swart"/>
            <person name="Singh M."/>
            <person name="Singh A."/>
            <person name="Seah K."/>
            <person name="Emmerich C."/>
        </authorList>
    </citation>
    <scope>NUCLEOTIDE SEQUENCE</scope>
    <source>
        <strain evidence="5">DP1</strain>
    </source>
</reference>
<evidence type="ECO:0000256" key="2">
    <source>
        <dbReference type="PROSITE-ProRule" id="PRU00235"/>
    </source>
</evidence>
<feature type="compositionally biased region" description="Polar residues" evidence="3">
    <location>
        <begin position="817"/>
        <end position="827"/>
    </location>
</feature>
<feature type="repeat" description="RCC1" evidence="2">
    <location>
        <begin position="67"/>
        <end position="129"/>
    </location>
</feature>
<gene>
    <name evidence="5" type="ORF">ECRASSUSDP1_LOCUS16597</name>
</gene>
<evidence type="ECO:0000313" key="6">
    <source>
        <dbReference type="Proteomes" id="UP001295684"/>
    </source>
</evidence>
<keyword evidence="6" id="KW-1185">Reference proteome</keyword>
<dbReference type="PRINTS" id="PR00633">
    <property type="entry name" value="RCCNDNSATION"/>
</dbReference>
<dbReference type="InterPro" id="IPR058923">
    <property type="entry name" value="RCC1-like_dom"/>
</dbReference>
<sequence length="1122" mass="124720">MSFPSQPGQKQGDSLRRGATVASQNVISRSSIQTNPALVNIDRSGGNETHDYNFFELNYEHKKHEKGCVYTWGSGEMGQLGYNIKIITKMPKDREGYPYQPQPYKIESLKDRIFQISGGDGHTVAIDIKGKVYSWGASACGQLGLSSMKDLPTDIEGYPYQPTPRVVELLSDAKIVQISCGDAHTVALSSDGKLYSWGGGGCGQLGHPDTQTMPKDEDGCPYQPKPKCISALRSMVVKQIACGKAHTVAVLENGHLYSWGAGACGQLGHPDTSSFPSDEDGYPFQPIPRCVYALKNLFLVHASCGDVHTMVLTNKGEIYCFGGGSCGQLGLGNISSLPLDVDSCPFMPVPQKIDSLAKEFIIKLSCGDSHSMALTREGAVYAWGEATCGQLGFEDLKNLPRNADGRVYQPIPQKVVALDKKKIVEISCGEAHSLVLTDKGHVFGIGANSCGQLGQCYSEMKASEAEEIFLAKSTDITSQSFGTYLETSSVQSQENSRDSKQNDEGSDNDNRSDQEKYDPSGSDEETIKMIEGSMPGNLMPQMNIFEEKQKESVSLTPKLIKSLMHRKVIKISSGGVHNICIVEPYPNHLSGTLYSCLMKSKFTDVTFIIREKHSSFASTQEDEKQADTEEAKSEFQILRGKSKLRKGYTEYKVSAHKFVLASRSAVFSDMFKKNTTKNILIEKKDSGLSGDSSSDVIVIKDTTFKAFKVLLDYIYLDNLSLLDDINGCSELTEILKLAKLYHLNDLLDKCERQFLSLSSLQLLRNLITNSFNSTSLKRSKDKKAIGARGFPSEANFIESDLARPGATDSFESRPISADNQESETTFPRSSMSKRQSKQKNENLDGVMFLADGKVLIVNNDLYQEVMKKAIIIDLKDKGDSKNASNSSSEEEAKEAPPVLTSKYDNSRSVTQGKKNKKAGQSYRRLGEESVVDVADMKQPENVPLQKDILKMLDNKDYSDITLVVDGREIFAHKAVMCSRSNYFQGMFSHEFKESEKNKITLKGVHSYELFYNLLEFMYSDCVKINIRNVFDMLSLADEYGVNSYKDKCEVLLSKYITITTVCVIFKYANEFNCDRLKETCLVYMEENYDEVIYSSGFEELEKDEMLKIIRLCKDKKSVLAMK</sequence>
<dbReference type="PROSITE" id="PS50097">
    <property type="entry name" value="BTB"/>
    <property type="match status" value="2"/>
</dbReference>
<feature type="domain" description="BTB" evidence="4">
    <location>
        <begin position="640"/>
        <end position="723"/>
    </location>
</feature>
<dbReference type="CDD" id="cd18186">
    <property type="entry name" value="BTB_POZ_ZBTB_KLHL-like"/>
    <property type="match status" value="2"/>
</dbReference>
<dbReference type="InterPro" id="IPR000408">
    <property type="entry name" value="Reg_chr_condens"/>
</dbReference>
<dbReference type="InterPro" id="IPR051625">
    <property type="entry name" value="Signaling_Regulatory_Domain"/>
</dbReference>
<feature type="repeat" description="RCC1" evidence="2">
    <location>
        <begin position="378"/>
        <end position="439"/>
    </location>
</feature>
<comment type="caution">
    <text evidence="5">The sequence shown here is derived from an EMBL/GenBank/DDBJ whole genome shotgun (WGS) entry which is preliminary data.</text>
</comment>
<feature type="compositionally biased region" description="Basic and acidic residues" evidence="3">
    <location>
        <begin position="495"/>
        <end position="518"/>
    </location>
</feature>
<dbReference type="SUPFAM" id="SSF50985">
    <property type="entry name" value="RCC1/BLIP-II"/>
    <property type="match status" value="2"/>
</dbReference>
<dbReference type="PROSITE" id="PS00626">
    <property type="entry name" value="RCC1_2"/>
    <property type="match status" value="2"/>
</dbReference>
<dbReference type="SMART" id="SM00225">
    <property type="entry name" value="BTB"/>
    <property type="match status" value="2"/>
</dbReference>
<evidence type="ECO:0000256" key="1">
    <source>
        <dbReference type="ARBA" id="ARBA00022737"/>
    </source>
</evidence>
<feature type="repeat" description="RCC1" evidence="2">
    <location>
        <begin position="316"/>
        <end position="377"/>
    </location>
</feature>
<dbReference type="EMBL" id="CAMPGE010016698">
    <property type="protein sequence ID" value="CAI2375236.1"/>
    <property type="molecule type" value="Genomic_DNA"/>
</dbReference>
<feature type="region of interest" description="Disordered" evidence="3">
    <location>
        <begin position="877"/>
        <end position="923"/>
    </location>
</feature>
<dbReference type="SUPFAM" id="SSF54695">
    <property type="entry name" value="POZ domain"/>
    <property type="match status" value="2"/>
</dbReference>
<dbReference type="PANTHER" id="PTHR22872">
    <property type="entry name" value="BTK-BINDING PROTEIN-RELATED"/>
    <property type="match status" value="1"/>
</dbReference>
<dbReference type="Pfam" id="PF07707">
    <property type="entry name" value="BACK"/>
    <property type="match status" value="1"/>
</dbReference>
<dbReference type="InterPro" id="IPR000210">
    <property type="entry name" value="BTB/POZ_dom"/>
</dbReference>
<protein>
    <recommendedName>
        <fullName evidence="4">BTB domain-containing protein</fullName>
    </recommendedName>
</protein>
<feature type="compositionally biased region" description="Polar residues" evidence="3">
    <location>
        <begin position="485"/>
        <end position="494"/>
    </location>
</feature>
<dbReference type="AlphaFoldDB" id="A0AAD1XLU9"/>
<dbReference type="Pfam" id="PF00651">
    <property type="entry name" value="BTB"/>
    <property type="match status" value="2"/>
</dbReference>
<dbReference type="Gene3D" id="3.30.710.10">
    <property type="entry name" value="Potassium Channel Kv1.1, Chain A"/>
    <property type="match status" value="2"/>
</dbReference>
<proteinExistence type="predicted"/>
<feature type="region of interest" description="Disordered" evidence="3">
    <location>
        <begin position="1"/>
        <end position="27"/>
    </location>
</feature>
<dbReference type="Gene3D" id="2.130.10.30">
    <property type="entry name" value="Regulator of chromosome condensation 1/beta-lactamase-inhibitor protein II"/>
    <property type="match status" value="2"/>
</dbReference>
<dbReference type="InterPro" id="IPR009091">
    <property type="entry name" value="RCC1/BLIP-II"/>
</dbReference>
<feature type="repeat" description="RCC1" evidence="2">
    <location>
        <begin position="130"/>
        <end position="191"/>
    </location>
</feature>
<dbReference type="InterPro" id="IPR011333">
    <property type="entry name" value="SKP1/BTB/POZ_sf"/>
</dbReference>
<dbReference type="PROSITE" id="PS50012">
    <property type="entry name" value="RCC1_3"/>
    <property type="match status" value="6"/>
</dbReference>
<dbReference type="Proteomes" id="UP001295684">
    <property type="component" value="Unassembled WGS sequence"/>
</dbReference>
<feature type="region of interest" description="Disordered" evidence="3">
    <location>
        <begin position="804"/>
        <end position="839"/>
    </location>
</feature>
<organism evidence="5 6">
    <name type="scientific">Euplotes crassus</name>
    <dbReference type="NCBI Taxonomy" id="5936"/>
    <lineage>
        <taxon>Eukaryota</taxon>
        <taxon>Sar</taxon>
        <taxon>Alveolata</taxon>
        <taxon>Ciliophora</taxon>
        <taxon>Intramacronucleata</taxon>
        <taxon>Spirotrichea</taxon>
        <taxon>Hypotrichia</taxon>
        <taxon>Euplotida</taxon>
        <taxon>Euplotidae</taxon>
        <taxon>Moneuplotes</taxon>
    </lineage>
</organism>
<feature type="repeat" description="RCC1" evidence="2">
    <location>
        <begin position="254"/>
        <end position="315"/>
    </location>
</feature>
<evidence type="ECO:0000313" key="5">
    <source>
        <dbReference type="EMBL" id="CAI2375236.1"/>
    </source>
</evidence>
<name>A0AAD1XLU9_EUPCR</name>
<evidence type="ECO:0000256" key="3">
    <source>
        <dbReference type="SAM" id="MobiDB-lite"/>
    </source>
</evidence>
<dbReference type="InterPro" id="IPR011705">
    <property type="entry name" value="BACK"/>
</dbReference>
<feature type="domain" description="BTB" evidence="4">
    <location>
        <begin position="958"/>
        <end position="1026"/>
    </location>
</feature>
<dbReference type="Pfam" id="PF00415">
    <property type="entry name" value="RCC1"/>
    <property type="match status" value="2"/>
</dbReference>
<feature type="region of interest" description="Disordered" evidence="3">
    <location>
        <begin position="485"/>
        <end position="524"/>
    </location>
</feature>
<dbReference type="CDD" id="cd14733">
    <property type="entry name" value="BACK"/>
    <property type="match status" value="1"/>
</dbReference>